<protein>
    <submittedName>
        <fullName evidence="2">Sulfotransferase family protein</fullName>
    </submittedName>
</protein>
<dbReference type="SUPFAM" id="SSF48452">
    <property type="entry name" value="TPR-like"/>
    <property type="match status" value="1"/>
</dbReference>
<evidence type="ECO:0000313" key="2">
    <source>
        <dbReference type="EMBL" id="SMQ64617.1"/>
    </source>
</evidence>
<dbReference type="Gene3D" id="1.25.40.10">
    <property type="entry name" value="Tetratricopeptide repeat domain"/>
    <property type="match status" value="1"/>
</dbReference>
<evidence type="ECO:0000313" key="3">
    <source>
        <dbReference type="Proteomes" id="UP000194420"/>
    </source>
</evidence>
<dbReference type="Gene3D" id="3.40.50.300">
    <property type="entry name" value="P-loop containing nucleotide triphosphate hydrolases"/>
    <property type="match status" value="1"/>
</dbReference>
<dbReference type="SUPFAM" id="SSF52540">
    <property type="entry name" value="P-loop containing nucleoside triphosphate hydrolases"/>
    <property type="match status" value="1"/>
</dbReference>
<name>A0A1Y6EPW8_9SPHN</name>
<organism evidence="2 3">
    <name type="scientific">Altererythrobacter xiamenensis</name>
    <dbReference type="NCBI Taxonomy" id="1316679"/>
    <lineage>
        <taxon>Bacteria</taxon>
        <taxon>Pseudomonadati</taxon>
        <taxon>Pseudomonadota</taxon>
        <taxon>Alphaproteobacteria</taxon>
        <taxon>Sphingomonadales</taxon>
        <taxon>Erythrobacteraceae</taxon>
        <taxon>Altererythrobacter</taxon>
    </lineage>
</organism>
<sequence>MAAIAVEHGNAPGAAKLCDILVKGGVEHCWLSVLQARTALLQQDQDAARSHARQASALGTEDPHIANQLGVILSRTGWHAEAVPPMRLAVEHVPKNPDYRYNLAVALQFEGELAEAELQFRELVRLDPGHASGWLALVQLAKEPDKGWQETLERQLAASSDPDQRLLFGHALARLAESAEEWDASLTWLDRAKGAKRGEVDHDRKTTGALVDAAIASSSTQSIAETPEGDERPIFIVGMPRSGTTLVERILSSHSQVTSVGELSDFAILLKRTLGTPGPHVLEPQILEAAAKAPDLDPVGQEYLRRAGMLAKDSPRFIDKMPFNSFYVPAILRALPGARVICLRRSPFDMLFANYRQLFATGFSYYSYNYDFGDTAHFVAQFERMAKAYQAALPEGRFMAIAYEDIIEDQRGKTEELLAFCDLDWEEACMDFHQNRDPVATASSVQVRQPLYSSSIAQWRRYSEGGQRAVEELGRYGIKAGVD</sequence>
<gene>
    <name evidence="2" type="ORF">SAMN06297468_1053</name>
</gene>
<dbReference type="GO" id="GO:0008476">
    <property type="term" value="F:protein-tyrosine sulfotransferase activity"/>
    <property type="evidence" value="ECO:0007669"/>
    <property type="project" value="InterPro"/>
</dbReference>
<keyword evidence="1 2" id="KW-0808">Transferase</keyword>
<dbReference type="Pfam" id="PF13469">
    <property type="entry name" value="Sulfotransfer_3"/>
    <property type="match status" value="1"/>
</dbReference>
<accession>A0A1Y6EPW8</accession>
<dbReference type="InterPro" id="IPR027417">
    <property type="entry name" value="P-loop_NTPase"/>
</dbReference>
<dbReference type="AlphaFoldDB" id="A0A1Y6EPW8"/>
<dbReference type="Proteomes" id="UP000194420">
    <property type="component" value="Unassembled WGS sequence"/>
</dbReference>
<reference evidence="3" key="1">
    <citation type="submission" date="2017-04" db="EMBL/GenBank/DDBJ databases">
        <authorList>
            <person name="Varghese N."/>
            <person name="Submissions S."/>
        </authorList>
    </citation>
    <scope>NUCLEOTIDE SEQUENCE [LARGE SCALE GENOMIC DNA]</scope>
</reference>
<dbReference type="PANTHER" id="PTHR12788:SF10">
    <property type="entry name" value="PROTEIN-TYROSINE SULFOTRANSFERASE"/>
    <property type="match status" value="1"/>
</dbReference>
<evidence type="ECO:0000256" key="1">
    <source>
        <dbReference type="ARBA" id="ARBA00022679"/>
    </source>
</evidence>
<dbReference type="InterPro" id="IPR011990">
    <property type="entry name" value="TPR-like_helical_dom_sf"/>
</dbReference>
<proteinExistence type="predicted"/>
<dbReference type="EMBL" id="FXWG01000001">
    <property type="protein sequence ID" value="SMQ64617.1"/>
    <property type="molecule type" value="Genomic_DNA"/>
</dbReference>
<dbReference type="InterPro" id="IPR026634">
    <property type="entry name" value="TPST-like"/>
</dbReference>
<dbReference type="PANTHER" id="PTHR12788">
    <property type="entry name" value="PROTEIN-TYROSINE SULFOTRANSFERASE 2"/>
    <property type="match status" value="1"/>
</dbReference>
<keyword evidence="3" id="KW-1185">Reference proteome</keyword>